<dbReference type="EMBL" id="HBFS01022406">
    <property type="protein sequence ID" value="CAD8921782.1"/>
    <property type="molecule type" value="Transcribed_RNA"/>
</dbReference>
<organism evidence="2">
    <name type="scientific">Bicosoecida sp. CB-2014</name>
    <dbReference type="NCBI Taxonomy" id="1486930"/>
    <lineage>
        <taxon>Eukaryota</taxon>
        <taxon>Sar</taxon>
        <taxon>Stramenopiles</taxon>
        <taxon>Bigyra</taxon>
        <taxon>Opalozoa</taxon>
        <taxon>Bicosoecida</taxon>
    </lineage>
</organism>
<name>A0A7S1CMI1_9STRA</name>
<feature type="transmembrane region" description="Helical" evidence="1">
    <location>
        <begin position="250"/>
        <end position="269"/>
    </location>
</feature>
<feature type="transmembrane region" description="Helical" evidence="1">
    <location>
        <begin position="311"/>
        <end position="331"/>
    </location>
</feature>
<feature type="transmembrane region" description="Helical" evidence="1">
    <location>
        <begin position="364"/>
        <end position="381"/>
    </location>
</feature>
<feature type="transmembrane region" description="Helical" evidence="1">
    <location>
        <begin position="99"/>
        <end position="119"/>
    </location>
</feature>
<keyword evidence="1" id="KW-1133">Transmembrane helix</keyword>
<evidence type="ECO:0000256" key="1">
    <source>
        <dbReference type="SAM" id="Phobius"/>
    </source>
</evidence>
<evidence type="ECO:0008006" key="3">
    <source>
        <dbReference type="Google" id="ProtNLM"/>
    </source>
</evidence>
<feature type="transmembrane region" description="Helical" evidence="1">
    <location>
        <begin position="218"/>
        <end position="238"/>
    </location>
</feature>
<gene>
    <name evidence="2" type="ORF">BSP0115_LOCUS15044</name>
</gene>
<accession>A0A7S1CMI1</accession>
<feature type="transmembrane region" description="Helical" evidence="1">
    <location>
        <begin position="59"/>
        <end position="79"/>
    </location>
</feature>
<keyword evidence="1" id="KW-0812">Transmembrane</keyword>
<sequence>MDVGAEGVGEGDPMLVSRSQHDTLIAALRAWRGAGHIDDDTHDRLEGSLKIRRTDWARVARYAAWCAIACFVISFVSLLAEEWLIELVHELIRRFGGLVAPETVGAVACGALAAALYAAGGRMRTRASRLVARAAKEAGEPDPGATARARSLVDAAVVHRGSTRVNGVFFLGGVAHLACVCLLRLHLLADVSDEATVLALALSYAAVAVASQSQLTWLLGLGCLTVWWCNTVAFYHGGGYYFGIRLPVRALALGCVFVAAGRAVPAAWAPQKLTRFRYTTYVVGLLLVFMSLEILSISGVDGRWQSTTLELFGWCVAYGVAAAAAAGYGIVSDDGTSRNMGITFALLNLYTRFFEHLWDATSKAAFFFLLGLSLWVVATRSERVLARTRRFLLQTPSREEGAADKAAARREG</sequence>
<evidence type="ECO:0000313" key="2">
    <source>
        <dbReference type="EMBL" id="CAD8921782.1"/>
    </source>
</evidence>
<proteinExistence type="predicted"/>
<feature type="transmembrane region" description="Helical" evidence="1">
    <location>
        <begin position="168"/>
        <end position="189"/>
    </location>
</feature>
<dbReference type="AlphaFoldDB" id="A0A7S1CMI1"/>
<protein>
    <recommendedName>
        <fullName evidence="3">DUF2157 domain-containing protein</fullName>
    </recommendedName>
</protein>
<feature type="transmembrane region" description="Helical" evidence="1">
    <location>
        <begin position="281"/>
        <end position="299"/>
    </location>
</feature>
<keyword evidence="1" id="KW-0472">Membrane</keyword>
<reference evidence="2" key="1">
    <citation type="submission" date="2021-01" db="EMBL/GenBank/DDBJ databases">
        <authorList>
            <person name="Corre E."/>
            <person name="Pelletier E."/>
            <person name="Niang G."/>
            <person name="Scheremetjew M."/>
            <person name="Finn R."/>
            <person name="Kale V."/>
            <person name="Holt S."/>
            <person name="Cochrane G."/>
            <person name="Meng A."/>
            <person name="Brown T."/>
            <person name="Cohen L."/>
        </authorList>
    </citation>
    <scope>NUCLEOTIDE SEQUENCE</scope>
    <source>
        <strain evidence="2">Ms1</strain>
    </source>
</reference>